<dbReference type="Proteomes" id="UP001519460">
    <property type="component" value="Unassembled WGS sequence"/>
</dbReference>
<proteinExistence type="predicted"/>
<feature type="chain" id="PRO_5044863657" description="Amine oxidase domain-containing protein" evidence="1">
    <location>
        <begin position="23"/>
        <end position="408"/>
    </location>
</feature>
<sequence length="408" mass="44983">MNCALLSACQLLLLALVPLARQQSLEKDIVVVGGGISGLAAARQILNRGGGNFSVRVYEARRERYGGRVWTNRLKHPKARGLEVDLGGSALNVLNRFANPLLNLTSDFGLETVTLGNAAFVVPWQGKRYSGEELTNAMMQAGNILMEAINTTRIKKRDVSVRQAVNQQLKEKGVSDDNLQTLLLKTLPSYVIEEYSALLYQPDSLDFGYDQMLLDGMGELLDRLASGMEDERPLKISLRTAVRQIKVDSTPFWSDDHDVYIVAAERDSERGNLQTWLNLHRVLGKPVLVGMVMDQAGSQIEALSDEDLRVLVTEKLSSVFGEDVVSAATITKILRSSWTSDQWSGGSSTYPRVGNTPDLWDTLAEPLCPYIYFAGEHTTYKGHGSLHGAYLSGLRAADQLLSGYCEEK</sequence>
<organism evidence="3 4">
    <name type="scientific">Batillaria attramentaria</name>
    <dbReference type="NCBI Taxonomy" id="370345"/>
    <lineage>
        <taxon>Eukaryota</taxon>
        <taxon>Metazoa</taxon>
        <taxon>Spiralia</taxon>
        <taxon>Lophotrochozoa</taxon>
        <taxon>Mollusca</taxon>
        <taxon>Gastropoda</taxon>
        <taxon>Caenogastropoda</taxon>
        <taxon>Sorbeoconcha</taxon>
        <taxon>Cerithioidea</taxon>
        <taxon>Batillariidae</taxon>
        <taxon>Batillaria</taxon>
    </lineage>
</organism>
<keyword evidence="1" id="KW-0732">Signal</keyword>
<dbReference type="InterPro" id="IPR050281">
    <property type="entry name" value="Flavin_monoamine_oxidase"/>
</dbReference>
<dbReference type="PANTHER" id="PTHR10742">
    <property type="entry name" value="FLAVIN MONOAMINE OXIDASE"/>
    <property type="match status" value="1"/>
</dbReference>
<evidence type="ECO:0000259" key="2">
    <source>
        <dbReference type="Pfam" id="PF01593"/>
    </source>
</evidence>
<comment type="caution">
    <text evidence="3">The sequence shown here is derived from an EMBL/GenBank/DDBJ whole genome shotgun (WGS) entry which is preliminary data.</text>
</comment>
<feature type="domain" description="Amine oxidase" evidence="2">
    <location>
        <begin position="250"/>
        <end position="401"/>
    </location>
</feature>
<evidence type="ECO:0000313" key="3">
    <source>
        <dbReference type="EMBL" id="KAK7480900.1"/>
    </source>
</evidence>
<keyword evidence="4" id="KW-1185">Reference proteome</keyword>
<feature type="non-terminal residue" evidence="3">
    <location>
        <position position="408"/>
    </location>
</feature>
<accession>A0ABD0K1Q2</accession>
<dbReference type="AlphaFoldDB" id="A0ABD0K1Q2"/>
<dbReference type="InterPro" id="IPR002937">
    <property type="entry name" value="Amino_oxidase"/>
</dbReference>
<dbReference type="Gene3D" id="3.90.660.10">
    <property type="match status" value="1"/>
</dbReference>
<dbReference type="Pfam" id="PF01593">
    <property type="entry name" value="Amino_oxidase"/>
    <property type="match status" value="1"/>
</dbReference>
<dbReference type="SUPFAM" id="SSF51905">
    <property type="entry name" value="FAD/NAD(P)-binding domain"/>
    <property type="match status" value="1"/>
</dbReference>
<dbReference type="PANTHER" id="PTHR10742:SF410">
    <property type="entry name" value="LYSINE-SPECIFIC HISTONE DEMETHYLASE 2"/>
    <property type="match status" value="1"/>
</dbReference>
<dbReference type="Pfam" id="PF13450">
    <property type="entry name" value="NAD_binding_8"/>
    <property type="match status" value="1"/>
</dbReference>
<name>A0ABD0K1Q2_9CAEN</name>
<gene>
    <name evidence="3" type="ORF">BaRGS_00027901</name>
</gene>
<dbReference type="EMBL" id="JACVVK020000272">
    <property type="protein sequence ID" value="KAK7480900.1"/>
    <property type="molecule type" value="Genomic_DNA"/>
</dbReference>
<protein>
    <recommendedName>
        <fullName evidence="2">Amine oxidase domain-containing protein</fullName>
    </recommendedName>
</protein>
<dbReference type="Gene3D" id="3.50.50.60">
    <property type="entry name" value="FAD/NAD(P)-binding domain"/>
    <property type="match status" value="2"/>
</dbReference>
<reference evidence="3 4" key="1">
    <citation type="journal article" date="2023" name="Sci. Data">
        <title>Genome assembly of the Korean intertidal mud-creeper Batillaria attramentaria.</title>
        <authorList>
            <person name="Patra A.K."/>
            <person name="Ho P.T."/>
            <person name="Jun S."/>
            <person name="Lee S.J."/>
            <person name="Kim Y."/>
            <person name="Won Y.J."/>
        </authorList>
    </citation>
    <scope>NUCLEOTIDE SEQUENCE [LARGE SCALE GENOMIC DNA]</scope>
    <source>
        <strain evidence="3">Wonlab-2016</strain>
    </source>
</reference>
<feature type="signal peptide" evidence="1">
    <location>
        <begin position="1"/>
        <end position="22"/>
    </location>
</feature>
<dbReference type="InterPro" id="IPR036188">
    <property type="entry name" value="FAD/NAD-bd_sf"/>
</dbReference>
<evidence type="ECO:0000313" key="4">
    <source>
        <dbReference type="Proteomes" id="UP001519460"/>
    </source>
</evidence>
<evidence type="ECO:0000256" key="1">
    <source>
        <dbReference type="SAM" id="SignalP"/>
    </source>
</evidence>